<evidence type="ECO:0000313" key="13">
    <source>
        <dbReference type="Proteomes" id="UP000230069"/>
    </source>
</evidence>
<evidence type="ECO:0000256" key="2">
    <source>
        <dbReference type="ARBA" id="ARBA00005312"/>
    </source>
</evidence>
<dbReference type="GO" id="GO:0006422">
    <property type="term" value="P:aspartyl-tRNA aminoacylation"/>
    <property type="evidence" value="ECO:0007669"/>
    <property type="project" value="InterPro"/>
</dbReference>
<comment type="subcellular location">
    <subcellularLocation>
        <location evidence="1">Cytoplasm</location>
    </subcellularLocation>
</comment>
<dbReference type="GO" id="GO:0005829">
    <property type="term" value="C:cytosol"/>
    <property type="evidence" value="ECO:0007669"/>
    <property type="project" value="TreeGrafter"/>
</dbReference>
<accession>A0A2G5ERL5</accession>
<dbReference type="STRING" id="218851.A0A2G5ERL5"/>
<evidence type="ECO:0000256" key="6">
    <source>
        <dbReference type="ARBA" id="ARBA00022741"/>
    </source>
</evidence>
<keyword evidence="13" id="KW-1185">Reference proteome</keyword>
<dbReference type="InterPro" id="IPR004523">
    <property type="entry name" value="Asp-tRNA_synthase_2"/>
</dbReference>
<reference evidence="12 13" key="1">
    <citation type="submission" date="2017-09" db="EMBL/GenBank/DDBJ databases">
        <title>WGS assembly of Aquilegia coerulea Goldsmith.</title>
        <authorList>
            <person name="Hodges S."/>
            <person name="Kramer E."/>
            <person name="Nordborg M."/>
            <person name="Tomkins J."/>
            <person name="Borevitz J."/>
            <person name="Derieg N."/>
            <person name="Yan J."/>
            <person name="Mihaltcheva S."/>
            <person name="Hayes R.D."/>
            <person name="Rokhsar D."/>
        </authorList>
    </citation>
    <scope>NUCLEOTIDE SEQUENCE [LARGE SCALE GENOMIC DNA]</scope>
    <source>
        <strain evidence="13">cv. Goldsmith</strain>
    </source>
</reference>
<organism evidence="12 13">
    <name type="scientific">Aquilegia coerulea</name>
    <name type="common">Rocky mountain columbine</name>
    <dbReference type="NCBI Taxonomy" id="218851"/>
    <lineage>
        <taxon>Eukaryota</taxon>
        <taxon>Viridiplantae</taxon>
        <taxon>Streptophyta</taxon>
        <taxon>Embryophyta</taxon>
        <taxon>Tracheophyta</taxon>
        <taxon>Spermatophyta</taxon>
        <taxon>Magnoliopsida</taxon>
        <taxon>Ranunculales</taxon>
        <taxon>Ranunculaceae</taxon>
        <taxon>Thalictroideae</taxon>
        <taxon>Aquilegia</taxon>
    </lineage>
</organism>
<comment type="catalytic activity">
    <reaction evidence="10">
        <text>tRNA(Asp) + L-aspartate + ATP = L-aspartyl-tRNA(Asp) + AMP + diphosphate</text>
        <dbReference type="Rhea" id="RHEA:19649"/>
        <dbReference type="Rhea" id="RHEA-COMP:9660"/>
        <dbReference type="Rhea" id="RHEA-COMP:9678"/>
        <dbReference type="ChEBI" id="CHEBI:29991"/>
        <dbReference type="ChEBI" id="CHEBI:30616"/>
        <dbReference type="ChEBI" id="CHEBI:33019"/>
        <dbReference type="ChEBI" id="CHEBI:78442"/>
        <dbReference type="ChEBI" id="CHEBI:78516"/>
        <dbReference type="ChEBI" id="CHEBI:456215"/>
        <dbReference type="EC" id="6.1.1.12"/>
    </reaction>
</comment>
<dbReference type="InParanoid" id="A0A2G5ERL5"/>
<sequence>MAICSGLGRVFMSKEIFRDEDSNAAYANGNFTSLDAEMEIDEGYSEVMDFVEHLFITIFDILYKNCEKELEIVRKEYPFTPLKYSTKTLRLTFQEGVQMLKDAGVEIDPMEELNTEAKRKLGQLVLEKYDTEFYILHRLPLTDRPFYTMPCEDDLDYSNSFDAFVRGEEIITGGEHINEHELLSDSAEACGVELKTISAYLDSFKYGVRPHGGFGAGLNRVVMLFLGMDNIQETSLVPCDLHGHAL</sequence>
<evidence type="ECO:0000256" key="3">
    <source>
        <dbReference type="ARBA" id="ARBA00012841"/>
    </source>
</evidence>
<dbReference type="InterPro" id="IPR045864">
    <property type="entry name" value="aa-tRNA-synth_II/BPL/LPL"/>
</dbReference>
<dbReference type="GO" id="GO:0005524">
    <property type="term" value="F:ATP binding"/>
    <property type="evidence" value="ECO:0007669"/>
    <property type="project" value="UniProtKB-KW"/>
</dbReference>
<protein>
    <recommendedName>
        <fullName evidence="3">aspartate--tRNA ligase</fullName>
        <ecNumber evidence="3">6.1.1.12</ecNumber>
    </recommendedName>
</protein>
<dbReference type="InterPro" id="IPR002312">
    <property type="entry name" value="Asp/Asn-tRNA-synth_IIb"/>
</dbReference>
<dbReference type="AlphaFoldDB" id="A0A2G5ERL5"/>
<gene>
    <name evidence="12" type="ORF">AQUCO_00500361v1</name>
</gene>
<keyword evidence="8" id="KW-0648">Protein biosynthesis</keyword>
<dbReference type="GO" id="GO:0003723">
    <property type="term" value="F:RNA binding"/>
    <property type="evidence" value="ECO:0007669"/>
    <property type="project" value="TreeGrafter"/>
</dbReference>
<dbReference type="PANTHER" id="PTHR43450:SF1">
    <property type="entry name" value="ASPARTATE--TRNA LIGASE, CYTOPLASMIC"/>
    <property type="match status" value="1"/>
</dbReference>
<evidence type="ECO:0000256" key="1">
    <source>
        <dbReference type="ARBA" id="ARBA00004496"/>
    </source>
</evidence>
<dbReference type="EMBL" id="KZ305022">
    <property type="protein sequence ID" value="PIA58383.1"/>
    <property type="molecule type" value="Genomic_DNA"/>
</dbReference>
<comment type="similarity">
    <text evidence="2">Belongs to the class-II aminoacyl-tRNA synthetase family. Type 2 subfamily.</text>
</comment>
<evidence type="ECO:0000256" key="9">
    <source>
        <dbReference type="ARBA" id="ARBA00023146"/>
    </source>
</evidence>
<dbReference type="Gene3D" id="3.30.930.10">
    <property type="entry name" value="Bira Bifunctional Protein, Domain 2"/>
    <property type="match status" value="1"/>
</dbReference>
<dbReference type="Proteomes" id="UP000230069">
    <property type="component" value="Unassembled WGS sequence"/>
</dbReference>
<dbReference type="Pfam" id="PF00152">
    <property type="entry name" value="tRNA-synt_2"/>
    <property type="match status" value="1"/>
</dbReference>
<keyword evidence="9" id="KW-0030">Aminoacyl-tRNA synthetase</keyword>
<evidence type="ECO:0000256" key="4">
    <source>
        <dbReference type="ARBA" id="ARBA00022490"/>
    </source>
</evidence>
<dbReference type="EC" id="6.1.1.12" evidence="3"/>
<keyword evidence="7" id="KW-0067">ATP-binding</keyword>
<proteinExistence type="inferred from homology"/>
<name>A0A2G5ERL5_AQUCA</name>
<evidence type="ECO:0000256" key="8">
    <source>
        <dbReference type="ARBA" id="ARBA00022917"/>
    </source>
</evidence>
<dbReference type="PROSITE" id="PS50862">
    <property type="entry name" value="AA_TRNA_LIGASE_II"/>
    <property type="match status" value="1"/>
</dbReference>
<evidence type="ECO:0000259" key="11">
    <source>
        <dbReference type="PROSITE" id="PS50862"/>
    </source>
</evidence>
<evidence type="ECO:0000313" key="12">
    <source>
        <dbReference type="EMBL" id="PIA58383.1"/>
    </source>
</evidence>
<keyword evidence="6" id="KW-0547">Nucleotide-binding</keyword>
<dbReference type="OrthoDB" id="372395at2759"/>
<dbReference type="PANTHER" id="PTHR43450">
    <property type="entry name" value="ASPARTYL-TRNA SYNTHETASE"/>
    <property type="match status" value="1"/>
</dbReference>
<dbReference type="GO" id="GO:0017101">
    <property type="term" value="C:aminoacyl-tRNA synthetase multienzyme complex"/>
    <property type="evidence" value="ECO:0007669"/>
    <property type="project" value="TreeGrafter"/>
</dbReference>
<feature type="domain" description="Aminoacyl-transfer RNA synthetases class-II family profile" evidence="11">
    <location>
        <begin position="9"/>
        <end position="238"/>
    </location>
</feature>
<evidence type="ECO:0000256" key="5">
    <source>
        <dbReference type="ARBA" id="ARBA00022598"/>
    </source>
</evidence>
<evidence type="ECO:0000256" key="10">
    <source>
        <dbReference type="ARBA" id="ARBA00047904"/>
    </source>
</evidence>
<dbReference type="InterPro" id="IPR004364">
    <property type="entry name" value="Aa-tRNA-synt_II"/>
</dbReference>
<dbReference type="GO" id="GO:0004815">
    <property type="term" value="F:aspartate-tRNA ligase activity"/>
    <property type="evidence" value="ECO:0007669"/>
    <property type="project" value="UniProtKB-EC"/>
</dbReference>
<dbReference type="SUPFAM" id="SSF55681">
    <property type="entry name" value="Class II aaRS and biotin synthetases"/>
    <property type="match status" value="1"/>
</dbReference>
<dbReference type="InterPro" id="IPR006195">
    <property type="entry name" value="aa-tRNA-synth_II"/>
</dbReference>
<dbReference type="PRINTS" id="PR01042">
    <property type="entry name" value="TRNASYNTHASP"/>
</dbReference>
<evidence type="ECO:0000256" key="7">
    <source>
        <dbReference type="ARBA" id="ARBA00022840"/>
    </source>
</evidence>
<keyword evidence="4" id="KW-0963">Cytoplasm</keyword>
<keyword evidence="5" id="KW-0436">Ligase</keyword>